<dbReference type="AlphaFoldDB" id="A0A1F5ZGV2"/>
<organism evidence="2 3">
    <name type="scientific">Candidatus Gottesmanbacteria bacterium RBG_13_45_10</name>
    <dbReference type="NCBI Taxonomy" id="1798370"/>
    <lineage>
        <taxon>Bacteria</taxon>
        <taxon>Candidatus Gottesmaniibacteriota</taxon>
    </lineage>
</organism>
<evidence type="ECO:0000313" key="2">
    <source>
        <dbReference type="EMBL" id="OGG11565.1"/>
    </source>
</evidence>
<accession>A0A1F5ZGV2</accession>
<evidence type="ECO:0000313" key="3">
    <source>
        <dbReference type="Proteomes" id="UP000177268"/>
    </source>
</evidence>
<reference evidence="2 3" key="1">
    <citation type="journal article" date="2016" name="Nat. Commun.">
        <title>Thousands of microbial genomes shed light on interconnected biogeochemical processes in an aquifer system.</title>
        <authorList>
            <person name="Anantharaman K."/>
            <person name="Brown C.T."/>
            <person name="Hug L.A."/>
            <person name="Sharon I."/>
            <person name="Castelle C.J."/>
            <person name="Probst A.J."/>
            <person name="Thomas B.C."/>
            <person name="Singh A."/>
            <person name="Wilkins M.J."/>
            <person name="Karaoz U."/>
            <person name="Brodie E.L."/>
            <person name="Williams K.H."/>
            <person name="Hubbard S.S."/>
            <person name="Banfield J.F."/>
        </authorList>
    </citation>
    <scope>NUCLEOTIDE SEQUENCE [LARGE SCALE GENOMIC DNA]</scope>
</reference>
<sequence>MRKILFLILLVGLAGIFALFIARFLFGGNEDDWICDNNQWVKHGNPKDPMPQTGCGDIKGTLP</sequence>
<name>A0A1F5ZGV2_9BACT</name>
<dbReference type="EMBL" id="MFIZ01000024">
    <property type="protein sequence ID" value="OGG11565.1"/>
    <property type="molecule type" value="Genomic_DNA"/>
</dbReference>
<dbReference type="Proteomes" id="UP000177268">
    <property type="component" value="Unassembled WGS sequence"/>
</dbReference>
<evidence type="ECO:0000256" key="1">
    <source>
        <dbReference type="SAM" id="MobiDB-lite"/>
    </source>
</evidence>
<feature type="region of interest" description="Disordered" evidence="1">
    <location>
        <begin position="43"/>
        <end position="63"/>
    </location>
</feature>
<proteinExistence type="predicted"/>
<gene>
    <name evidence="2" type="ORF">A2Z00_05010</name>
</gene>
<comment type="caution">
    <text evidence="2">The sequence shown here is derived from an EMBL/GenBank/DDBJ whole genome shotgun (WGS) entry which is preliminary data.</text>
</comment>
<dbReference type="STRING" id="1798370.A2Z00_05010"/>
<protein>
    <submittedName>
        <fullName evidence="2">Uncharacterized protein</fullName>
    </submittedName>
</protein>